<reference evidence="14 15" key="1">
    <citation type="submission" date="2024-04" db="EMBL/GenBank/DDBJ databases">
        <title>Tritrichomonas musculus Genome.</title>
        <authorList>
            <person name="Alves-Ferreira E."/>
            <person name="Grigg M."/>
            <person name="Lorenzi H."/>
            <person name="Galac M."/>
        </authorList>
    </citation>
    <scope>NUCLEOTIDE SEQUENCE [LARGE SCALE GENOMIC DNA]</scope>
    <source>
        <strain evidence="14 15">EAF2021</strain>
    </source>
</reference>
<accession>A0ABR2IX96</accession>
<organism evidence="14 15">
    <name type="scientific">Tritrichomonas musculus</name>
    <dbReference type="NCBI Taxonomy" id="1915356"/>
    <lineage>
        <taxon>Eukaryota</taxon>
        <taxon>Metamonada</taxon>
        <taxon>Parabasalia</taxon>
        <taxon>Tritrichomonadida</taxon>
        <taxon>Tritrichomonadidae</taxon>
        <taxon>Tritrichomonas</taxon>
    </lineage>
</organism>
<dbReference type="InterPro" id="IPR002867">
    <property type="entry name" value="IBR_dom"/>
</dbReference>
<dbReference type="Proteomes" id="UP001470230">
    <property type="component" value="Unassembled WGS sequence"/>
</dbReference>
<dbReference type="InterPro" id="IPR044066">
    <property type="entry name" value="TRIAD_supradom"/>
</dbReference>
<evidence type="ECO:0000256" key="9">
    <source>
        <dbReference type="PROSITE-ProRule" id="PRU00175"/>
    </source>
</evidence>
<feature type="compositionally biased region" description="Acidic residues" evidence="11">
    <location>
        <begin position="96"/>
        <end position="107"/>
    </location>
</feature>
<dbReference type="EMBL" id="JAPFFF010000014">
    <property type="protein sequence ID" value="KAK8870193.1"/>
    <property type="molecule type" value="Genomic_DNA"/>
</dbReference>
<evidence type="ECO:0000256" key="4">
    <source>
        <dbReference type="ARBA" id="ARBA00022723"/>
    </source>
</evidence>
<keyword evidence="15" id="KW-1185">Reference proteome</keyword>
<feature type="coiled-coil region" evidence="10">
    <location>
        <begin position="387"/>
        <end position="461"/>
    </location>
</feature>
<feature type="region of interest" description="Disordered" evidence="11">
    <location>
        <begin position="96"/>
        <end position="128"/>
    </location>
</feature>
<feature type="domain" description="RING-type" evidence="12">
    <location>
        <begin position="213"/>
        <end position="253"/>
    </location>
</feature>
<evidence type="ECO:0000256" key="3">
    <source>
        <dbReference type="ARBA" id="ARBA00022679"/>
    </source>
</evidence>
<feature type="domain" description="RING-type" evidence="13">
    <location>
        <begin position="209"/>
        <end position="630"/>
    </location>
</feature>
<evidence type="ECO:0000256" key="1">
    <source>
        <dbReference type="ARBA" id="ARBA00001798"/>
    </source>
</evidence>
<evidence type="ECO:0000256" key="7">
    <source>
        <dbReference type="ARBA" id="ARBA00022786"/>
    </source>
</evidence>
<evidence type="ECO:0000256" key="8">
    <source>
        <dbReference type="ARBA" id="ARBA00022833"/>
    </source>
</evidence>
<gene>
    <name evidence="14" type="ORF">M9Y10_008070</name>
</gene>
<dbReference type="PANTHER" id="PTHR11685">
    <property type="entry name" value="RBR FAMILY RING FINGER AND IBR DOMAIN-CONTAINING"/>
    <property type="match status" value="1"/>
</dbReference>
<keyword evidence="4" id="KW-0479">Metal-binding</keyword>
<keyword evidence="5" id="KW-0677">Repeat</keyword>
<evidence type="ECO:0000256" key="5">
    <source>
        <dbReference type="ARBA" id="ARBA00022737"/>
    </source>
</evidence>
<evidence type="ECO:0000259" key="13">
    <source>
        <dbReference type="PROSITE" id="PS51873"/>
    </source>
</evidence>
<evidence type="ECO:0000313" key="14">
    <source>
        <dbReference type="EMBL" id="KAK8870193.1"/>
    </source>
</evidence>
<name>A0ABR2IX96_9EUKA</name>
<dbReference type="CDD" id="cd20335">
    <property type="entry name" value="BRcat_RBR"/>
    <property type="match status" value="1"/>
</dbReference>
<evidence type="ECO:0000259" key="12">
    <source>
        <dbReference type="PROSITE" id="PS50089"/>
    </source>
</evidence>
<comment type="caution">
    <text evidence="14">The sequence shown here is derived from an EMBL/GenBank/DDBJ whole genome shotgun (WGS) entry which is preliminary data.</text>
</comment>
<dbReference type="InterPro" id="IPR001841">
    <property type="entry name" value="Znf_RING"/>
</dbReference>
<keyword evidence="6 9" id="KW-0863">Zinc-finger</keyword>
<dbReference type="Gene3D" id="1.20.120.1750">
    <property type="match status" value="1"/>
</dbReference>
<dbReference type="PROSITE" id="PS50089">
    <property type="entry name" value="ZF_RING_2"/>
    <property type="match status" value="1"/>
</dbReference>
<dbReference type="Pfam" id="PF22191">
    <property type="entry name" value="IBR_1"/>
    <property type="match status" value="1"/>
</dbReference>
<dbReference type="CDD" id="cd20336">
    <property type="entry name" value="Rcat_RBR"/>
    <property type="match status" value="1"/>
</dbReference>
<evidence type="ECO:0000256" key="6">
    <source>
        <dbReference type="ARBA" id="ARBA00022771"/>
    </source>
</evidence>
<protein>
    <recommendedName>
        <fullName evidence="2">RBR-type E3 ubiquitin transferase</fullName>
        <ecNumber evidence="2">2.3.2.31</ecNumber>
    </recommendedName>
</protein>
<keyword evidence="8" id="KW-0862">Zinc</keyword>
<dbReference type="SUPFAM" id="SSF57850">
    <property type="entry name" value="RING/U-box"/>
    <property type="match status" value="2"/>
</dbReference>
<keyword evidence="10" id="KW-0175">Coiled coil</keyword>
<comment type="catalytic activity">
    <reaction evidence="1">
        <text>[E2 ubiquitin-conjugating enzyme]-S-ubiquitinyl-L-cysteine + [acceptor protein]-L-lysine = [E2 ubiquitin-conjugating enzyme]-L-cysteine + [acceptor protein]-N(6)-ubiquitinyl-L-lysine.</text>
        <dbReference type="EC" id="2.3.2.31"/>
    </reaction>
</comment>
<sequence>MADQEIDFSFIEEVGKKVNDYFLNDPNHSEWFSTILDEYNLNNEYPPDLISIIIEKLTSANDDYCPQLLNEVQSIIQDEDNIDNLLSFALTTFNEEEEESNDNDNDNEDKSTPAFSVESQSYDNDDDDLISDTTDSKEYFINCIKKIMKLLCISYDISYVLCKKYKFNKDIILQKWFSSQAEVLQSLRIKIGSKMVPDLKSPLLIKKYGVGECPICYEETELFELYCGHIICEECLVSDIRQMISEKITPCCRQINDDENENCGALIIFESTKDFLREDKELIENFSQIVFKNEVNTSPNAKQCPFEFCDGVITPMNEMPCHVGLCPKCFSAVCLRCHNDCHGPFSSCSSIKSYFEQADKMEKLADKQKEWLESNRKEVSIDQCSIHLCYKKDIENLKEEIKKKNNENKKQITNLSNEIRKLQYRIENLTFKKESKNEEEIQKLQKELNDKKIIHEKINNEININNEILKNKHVELLMEEDCLVSALSFPERYNNIIFNYEIEMDLLTLRKINVSYKDEIMNIERKRLKQILPFNKRGINIINGEVEEEEEKNENYFGMNSEKDQKNFASEKFIDLNYTRCPKCQTPIEKTEGCNHMYCTICGTNFDYGTGQAYESSTPIQQSISHLNHDPITYDKRASFLKWTYLYSKFINEKQNYNNLFAEVKSTKNKKVDPGVVGVPDSFLCLRNKIAKALLINTAKSEIKMKTYRIMNIALFAQSVLMWSYPTMFYIRNDDDEKETLFEYKVNCLHESLNKYIKLINDPTHSTSNDFETFIEILLKQIKDLLTMAESL</sequence>
<dbReference type="EC" id="2.3.2.31" evidence="2"/>
<dbReference type="PROSITE" id="PS51873">
    <property type="entry name" value="TRIAD"/>
    <property type="match status" value="1"/>
</dbReference>
<keyword evidence="7" id="KW-0833">Ubl conjugation pathway</keyword>
<evidence type="ECO:0000313" key="15">
    <source>
        <dbReference type="Proteomes" id="UP001470230"/>
    </source>
</evidence>
<dbReference type="InterPro" id="IPR017907">
    <property type="entry name" value="Znf_RING_CS"/>
</dbReference>
<keyword evidence="3" id="KW-0808">Transferase</keyword>
<proteinExistence type="predicted"/>
<evidence type="ECO:0000256" key="10">
    <source>
        <dbReference type="SAM" id="Coils"/>
    </source>
</evidence>
<dbReference type="PROSITE" id="PS00518">
    <property type="entry name" value="ZF_RING_1"/>
    <property type="match status" value="1"/>
</dbReference>
<evidence type="ECO:0000256" key="2">
    <source>
        <dbReference type="ARBA" id="ARBA00012251"/>
    </source>
</evidence>
<dbReference type="InterPro" id="IPR031127">
    <property type="entry name" value="E3_UB_ligase_RBR"/>
</dbReference>
<evidence type="ECO:0000256" key="11">
    <source>
        <dbReference type="SAM" id="MobiDB-lite"/>
    </source>
</evidence>
<dbReference type="Pfam" id="PF01485">
    <property type="entry name" value="IBR"/>
    <property type="match status" value="1"/>
</dbReference>